<sequence length="68" mass="7831">MANERSVQCVARSFVKETRALKEVDNDRLRAIIESDPLTRHVPWEHKVDQPAVVRHSKQGGRVKNPDE</sequence>
<organism evidence="2 3">
    <name type="scientific">Dictyocaulus viviparus</name>
    <name type="common">Bovine lungworm</name>
    <dbReference type="NCBI Taxonomy" id="29172"/>
    <lineage>
        <taxon>Eukaryota</taxon>
        <taxon>Metazoa</taxon>
        <taxon>Ecdysozoa</taxon>
        <taxon>Nematoda</taxon>
        <taxon>Chromadorea</taxon>
        <taxon>Rhabditida</taxon>
        <taxon>Rhabditina</taxon>
        <taxon>Rhabditomorpha</taxon>
        <taxon>Strongyloidea</taxon>
        <taxon>Metastrongylidae</taxon>
        <taxon>Dictyocaulus</taxon>
    </lineage>
</organism>
<protein>
    <submittedName>
        <fullName evidence="2">Uncharacterized protein</fullName>
    </submittedName>
</protein>
<feature type="region of interest" description="Disordered" evidence="1">
    <location>
        <begin position="49"/>
        <end position="68"/>
    </location>
</feature>
<evidence type="ECO:0000313" key="2">
    <source>
        <dbReference type="EMBL" id="KJH48298.1"/>
    </source>
</evidence>
<reference evidence="2 3" key="1">
    <citation type="submission" date="2013-11" db="EMBL/GenBank/DDBJ databases">
        <title>Draft genome of the bovine lungworm Dictyocaulus viviparus.</title>
        <authorList>
            <person name="Mitreva M."/>
        </authorList>
    </citation>
    <scope>NUCLEOTIDE SEQUENCE [LARGE SCALE GENOMIC DNA]</scope>
    <source>
        <strain evidence="2 3">HannoverDv2000</strain>
    </source>
</reference>
<evidence type="ECO:0000313" key="3">
    <source>
        <dbReference type="Proteomes" id="UP000053766"/>
    </source>
</evidence>
<accession>A0A0D8XUL6</accession>
<keyword evidence="3" id="KW-1185">Reference proteome</keyword>
<name>A0A0D8XUL6_DICVI</name>
<proteinExistence type="predicted"/>
<dbReference type="Proteomes" id="UP000053766">
    <property type="component" value="Unassembled WGS sequence"/>
</dbReference>
<dbReference type="STRING" id="29172.A0A0D8XUL6"/>
<evidence type="ECO:0000256" key="1">
    <source>
        <dbReference type="SAM" id="MobiDB-lite"/>
    </source>
</evidence>
<dbReference type="AlphaFoldDB" id="A0A0D8XUL6"/>
<gene>
    <name evidence="2" type="ORF">DICVIV_05607</name>
</gene>
<dbReference type="EMBL" id="KN716272">
    <property type="protein sequence ID" value="KJH48298.1"/>
    <property type="molecule type" value="Genomic_DNA"/>
</dbReference>
<reference evidence="3" key="2">
    <citation type="journal article" date="2016" name="Sci. Rep.">
        <title>Dictyocaulus viviparus genome, variome and transcriptome elucidate lungworm biology and support future intervention.</title>
        <authorList>
            <person name="McNulty S.N."/>
            <person name="Strube C."/>
            <person name="Rosa B.A."/>
            <person name="Martin J.C."/>
            <person name="Tyagi R."/>
            <person name="Choi Y.J."/>
            <person name="Wang Q."/>
            <person name="Hallsworth Pepin K."/>
            <person name="Zhang X."/>
            <person name="Ozersky P."/>
            <person name="Wilson R.K."/>
            <person name="Sternberg P.W."/>
            <person name="Gasser R.B."/>
            <person name="Mitreva M."/>
        </authorList>
    </citation>
    <scope>NUCLEOTIDE SEQUENCE [LARGE SCALE GENOMIC DNA]</scope>
    <source>
        <strain evidence="3">HannoverDv2000</strain>
    </source>
</reference>